<reference evidence="14" key="1">
    <citation type="journal article" date="2019" name="Int. J. Syst. Evol. Microbiol.">
        <title>The Global Catalogue of Microorganisms (GCM) 10K type strain sequencing project: providing services to taxonomists for standard genome sequencing and annotation.</title>
        <authorList>
            <consortium name="The Broad Institute Genomics Platform"/>
            <consortium name="The Broad Institute Genome Sequencing Center for Infectious Disease"/>
            <person name="Wu L."/>
            <person name="Ma J."/>
        </authorList>
    </citation>
    <scope>NUCLEOTIDE SEQUENCE [LARGE SCALE GENOMIC DNA]</scope>
    <source>
        <strain evidence="14">CCM 8681</strain>
    </source>
</reference>
<keyword evidence="10" id="KW-0812">Transmembrane</keyword>
<dbReference type="Pfam" id="PF02518">
    <property type="entry name" value="HATPase_c"/>
    <property type="match status" value="1"/>
</dbReference>
<organism evidence="13 14">
    <name type="scientific">Winogradskyella haliclonae</name>
    <dbReference type="NCBI Taxonomy" id="2048558"/>
    <lineage>
        <taxon>Bacteria</taxon>
        <taxon>Pseudomonadati</taxon>
        <taxon>Bacteroidota</taxon>
        <taxon>Flavobacteriia</taxon>
        <taxon>Flavobacteriales</taxon>
        <taxon>Flavobacteriaceae</taxon>
        <taxon>Winogradskyella</taxon>
    </lineage>
</organism>
<dbReference type="InterPro" id="IPR011712">
    <property type="entry name" value="Sig_transdc_His_kin_sub3_dim/P"/>
</dbReference>
<evidence type="ECO:0000256" key="4">
    <source>
        <dbReference type="ARBA" id="ARBA00022679"/>
    </source>
</evidence>
<evidence type="ECO:0000256" key="7">
    <source>
        <dbReference type="ARBA" id="ARBA00022840"/>
    </source>
</evidence>
<feature type="transmembrane region" description="Helical" evidence="10">
    <location>
        <begin position="452"/>
        <end position="470"/>
    </location>
</feature>
<accession>A0ABQ2BVB4</accession>
<dbReference type="InterPro" id="IPR003594">
    <property type="entry name" value="HATPase_dom"/>
</dbReference>
<evidence type="ECO:0000256" key="6">
    <source>
        <dbReference type="ARBA" id="ARBA00022777"/>
    </source>
</evidence>
<evidence type="ECO:0000256" key="5">
    <source>
        <dbReference type="ARBA" id="ARBA00022741"/>
    </source>
</evidence>
<keyword evidence="8" id="KW-0902">Two-component regulatory system</keyword>
<evidence type="ECO:0000256" key="1">
    <source>
        <dbReference type="ARBA" id="ARBA00000085"/>
    </source>
</evidence>
<gene>
    <name evidence="13" type="ORF">GCM10011444_07260</name>
</gene>
<dbReference type="InterPro" id="IPR011990">
    <property type="entry name" value="TPR-like_helical_dom_sf"/>
</dbReference>
<keyword evidence="3" id="KW-0597">Phosphoprotein</keyword>
<evidence type="ECO:0000313" key="13">
    <source>
        <dbReference type="EMBL" id="GGI56417.1"/>
    </source>
</evidence>
<keyword evidence="9" id="KW-0175">Coiled coil</keyword>
<dbReference type="SUPFAM" id="SSF55874">
    <property type="entry name" value="ATPase domain of HSP90 chaperone/DNA topoisomerase II/histidine kinase"/>
    <property type="match status" value="1"/>
</dbReference>
<dbReference type="EC" id="2.7.13.3" evidence="2"/>
<sequence>MKSRIHNFKQLLLLVNIFFLFSSFVNAQEKTLSQKIEELKKEINHLNGYQKLRLLDSLCFITRDKIEFKYDSIIKATIDYAIDIDSFDIANRHAARLVWSYTNRLGRPNEGKAFFEDFDAKKLPVTNNALLARFYLNGGDSYYFSEEVEKAIDIYNIASEYASKEGDSILYGISKKYIADAYTRIGKLAAASKMLQEVEAIYLKTKDTIRLVNTKSSRADLYSMSGFYNEAKVERNEVVKLAKAINYESGIISALLNAAIDNSFTENKSEALHNLNSALDYAQNSVEVKDRYEPQILNKLLQEYSILDSLEKATQILKKIQANPERYTKGYFEDAYNKSLGYYYLAKKEYSKSLEYAKKHYDFQIKNRSVEQKKSAHTLLYKVYQQMGNSKSALYHYEQATVINDSLMAIKRSNALSYYQTLYETEKRDAKIARKESEIEILNHENRDKQRWIIFGGLSLLAIFTIIYLSRIRKFEHKKQKLQNKFSQNLINAQENERGRIARELHDSVGQKLMLLSKSMKYVGDENTKTLAKDTLEEVRSISRGLHPSNLERLGLTESIKVLVYNINATTDLFFSEDIENIDGTVSKNVELHVYRIIQETLSNIVRHSEAKAVKIKIKKPKGEIDITVSDNGKGFDFQTKYKDMSLGLKTLKERAKIIGAKLYFDSQDNNGTIMQLNIPI</sequence>
<dbReference type="PROSITE" id="PS50109">
    <property type="entry name" value="HIS_KIN"/>
    <property type="match status" value="1"/>
</dbReference>
<dbReference type="InterPro" id="IPR005467">
    <property type="entry name" value="His_kinase_dom"/>
</dbReference>
<dbReference type="RefSeq" id="WP_188373334.1">
    <property type="nucleotide sequence ID" value="NZ_BMDQ01000001.1"/>
</dbReference>
<dbReference type="Proteomes" id="UP000624701">
    <property type="component" value="Unassembled WGS sequence"/>
</dbReference>
<evidence type="ECO:0000256" key="9">
    <source>
        <dbReference type="SAM" id="Coils"/>
    </source>
</evidence>
<dbReference type="Gene3D" id="1.20.5.1930">
    <property type="match status" value="1"/>
</dbReference>
<comment type="caution">
    <text evidence="13">The sequence shown here is derived from an EMBL/GenBank/DDBJ whole genome shotgun (WGS) entry which is preliminary data.</text>
</comment>
<dbReference type="Pfam" id="PF07730">
    <property type="entry name" value="HisKA_3"/>
    <property type="match status" value="1"/>
</dbReference>
<dbReference type="CDD" id="cd16917">
    <property type="entry name" value="HATPase_UhpB-NarQ-NarX-like"/>
    <property type="match status" value="1"/>
</dbReference>
<feature type="coiled-coil region" evidence="9">
    <location>
        <begin position="22"/>
        <end position="49"/>
    </location>
</feature>
<dbReference type="SUPFAM" id="SSF48452">
    <property type="entry name" value="TPR-like"/>
    <property type="match status" value="2"/>
</dbReference>
<dbReference type="Gene3D" id="3.30.565.10">
    <property type="entry name" value="Histidine kinase-like ATPase, C-terminal domain"/>
    <property type="match status" value="1"/>
</dbReference>
<evidence type="ECO:0000256" key="8">
    <source>
        <dbReference type="ARBA" id="ARBA00023012"/>
    </source>
</evidence>
<dbReference type="Gene3D" id="1.25.40.10">
    <property type="entry name" value="Tetratricopeptide repeat domain"/>
    <property type="match status" value="2"/>
</dbReference>
<keyword evidence="6" id="KW-0418">Kinase</keyword>
<dbReference type="PANTHER" id="PTHR24421:SF10">
    <property type="entry name" value="NITRATE_NITRITE SENSOR PROTEIN NARQ"/>
    <property type="match status" value="1"/>
</dbReference>
<dbReference type="InterPro" id="IPR050482">
    <property type="entry name" value="Sensor_HK_TwoCompSys"/>
</dbReference>
<keyword evidence="5" id="KW-0547">Nucleotide-binding</keyword>
<dbReference type="SMART" id="SM00387">
    <property type="entry name" value="HATPase_c"/>
    <property type="match status" value="1"/>
</dbReference>
<comment type="catalytic activity">
    <reaction evidence="1">
        <text>ATP + protein L-histidine = ADP + protein N-phospho-L-histidine.</text>
        <dbReference type="EC" id="2.7.13.3"/>
    </reaction>
</comment>
<keyword evidence="11" id="KW-0732">Signal</keyword>
<evidence type="ECO:0000256" key="3">
    <source>
        <dbReference type="ARBA" id="ARBA00022553"/>
    </source>
</evidence>
<keyword evidence="10" id="KW-0472">Membrane</keyword>
<evidence type="ECO:0000256" key="10">
    <source>
        <dbReference type="SAM" id="Phobius"/>
    </source>
</evidence>
<dbReference type="PANTHER" id="PTHR24421">
    <property type="entry name" value="NITRATE/NITRITE SENSOR PROTEIN NARX-RELATED"/>
    <property type="match status" value="1"/>
</dbReference>
<keyword evidence="10" id="KW-1133">Transmembrane helix</keyword>
<keyword evidence="7" id="KW-0067">ATP-binding</keyword>
<feature type="signal peptide" evidence="11">
    <location>
        <begin position="1"/>
        <end position="27"/>
    </location>
</feature>
<evidence type="ECO:0000256" key="11">
    <source>
        <dbReference type="SAM" id="SignalP"/>
    </source>
</evidence>
<keyword evidence="4" id="KW-0808">Transferase</keyword>
<proteinExistence type="predicted"/>
<feature type="domain" description="Histidine kinase" evidence="12">
    <location>
        <begin position="594"/>
        <end position="681"/>
    </location>
</feature>
<evidence type="ECO:0000259" key="12">
    <source>
        <dbReference type="PROSITE" id="PS50109"/>
    </source>
</evidence>
<evidence type="ECO:0000313" key="14">
    <source>
        <dbReference type="Proteomes" id="UP000624701"/>
    </source>
</evidence>
<protein>
    <recommendedName>
        <fullName evidence="2">histidine kinase</fullName>
        <ecNumber evidence="2">2.7.13.3</ecNumber>
    </recommendedName>
</protein>
<feature type="chain" id="PRO_5047085555" description="histidine kinase" evidence="11">
    <location>
        <begin position="28"/>
        <end position="681"/>
    </location>
</feature>
<keyword evidence="14" id="KW-1185">Reference proteome</keyword>
<name>A0ABQ2BVB4_9FLAO</name>
<dbReference type="EMBL" id="BMDQ01000001">
    <property type="protein sequence ID" value="GGI56417.1"/>
    <property type="molecule type" value="Genomic_DNA"/>
</dbReference>
<evidence type="ECO:0000256" key="2">
    <source>
        <dbReference type="ARBA" id="ARBA00012438"/>
    </source>
</evidence>
<dbReference type="InterPro" id="IPR036890">
    <property type="entry name" value="HATPase_C_sf"/>
</dbReference>